<dbReference type="KEGG" id="amur:ADH66_14175"/>
<protein>
    <recommendedName>
        <fullName evidence="5">SipL SPOCS domain-containing protein</fullName>
    </recommendedName>
</protein>
<evidence type="ECO:0000313" key="2">
    <source>
        <dbReference type="EMBL" id="QQR31999.1"/>
    </source>
</evidence>
<dbReference type="Proteomes" id="UP000196710">
    <property type="component" value="Chromosome"/>
</dbReference>
<reference evidence="3" key="2">
    <citation type="submission" date="2017-05" db="EMBL/GenBank/DDBJ databases">
        <title>Improved OligoMM genomes.</title>
        <authorList>
            <person name="Garzetti D."/>
        </authorList>
    </citation>
    <scope>NUCLEOTIDE SEQUENCE [LARGE SCALE GENOMIC DNA]</scope>
    <source>
        <strain evidence="3">KB18</strain>
    </source>
</reference>
<organism evidence="2 4">
    <name type="scientific">Acutalibacter muris</name>
    <dbReference type="NCBI Taxonomy" id="1796620"/>
    <lineage>
        <taxon>Bacteria</taxon>
        <taxon>Bacillati</taxon>
        <taxon>Bacillota</taxon>
        <taxon>Clostridia</taxon>
        <taxon>Eubacteriales</taxon>
        <taxon>Acutalibacteraceae</taxon>
        <taxon>Acutalibacter</taxon>
    </lineage>
</organism>
<dbReference type="AlphaFoldDB" id="A0A1Z2XWF0"/>
<evidence type="ECO:0000313" key="1">
    <source>
        <dbReference type="EMBL" id="ASB42774.1"/>
    </source>
</evidence>
<reference evidence="1" key="1">
    <citation type="journal article" date="2017" name="Genome Announc.">
        <title>High-Quality Whole-Genome Sequences of the Oligo-Mouse-Microbiota Bacterial Community.</title>
        <authorList>
            <person name="Garzetti D."/>
            <person name="Brugiroux S."/>
            <person name="Bunk B."/>
            <person name="Pukall R."/>
            <person name="McCoy K.D."/>
            <person name="Macpherson A.J."/>
            <person name="Stecher B."/>
        </authorList>
    </citation>
    <scope>NUCLEOTIDE SEQUENCE</scope>
    <source>
        <strain evidence="1">KB18</strain>
    </source>
</reference>
<dbReference type="EMBL" id="CP065321">
    <property type="protein sequence ID" value="QQR31999.1"/>
    <property type="molecule type" value="Genomic_DNA"/>
</dbReference>
<gene>
    <name evidence="1" type="ORF">ADH66_14175</name>
    <name evidence="2" type="ORF">I5Q82_04545</name>
</gene>
<name>A0A1Z2XWF0_9FIRM</name>
<reference evidence="2 4" key="3">
    <citation type="submission" date="2020-11" db="EMBL/GenBank/DDBJ databases">
        <title>Closed and high quality bacterial genomes of the OMM12 community.</title>
        <authorList>
            <person name="Marbouty M."/>
            <person name="Lamy-Besnier Q."/>
            <person name="Debarbieux L."/>
            <person name="Koszul R."/>
        </authorList>
    </citation>
    <scope>NUCLEOTIDE SEQUENCE [LARGE SCALE GENOMIC DNA]</scope>
    <source>
        <strain evidence="2 4">KB18</strain>
    </source>
</reference>
<evidence type="ECO:0000313" key="4">
    <source>
        <dbReference type="Proteomes" id="UP000596035"/>
    </source>
</evidence>
<accession>A0A1Z2XWF0</accession>
<dbReference type="Proteomes" id="UP000596035">
    <property type="component" value="Chromosome"/>
</dbReference>
<evidence type="ECO:0000313" key="3">
    <source>
        <dbReference type="Proteomes" id="UP000196710"/>
    </source>
</evidence>
<dbReference type="EMBL" id="CP021422">
    <property type="protein sequence ID" value="ASB42774.1"/>
    <property type="molecule type" value="Genomic_DNA"/>
</dbReference>
<proteinExistence type="predicted"/>
<sequence length="219" mass="23660">MIDSATNVRIKEVSVITVYLDLQPIPFNKGFYSVDMTFFFDVAVELFSGSASVPVPVNGVAVFNKKVVLYGSEGNVKVFSSEASADEVSIIGDSRALPTAYVQVAEPVALSAKLCGGGCSCEPYYRIPEAISQLYGGELDPAPQRNNVYVTIGLFTIVQIVRSVPMTVPASEFCVPEKECVPTSDNPCELFRRIDFPVGEFFPPRAGDCDCGCSADRAR</sequence>
<keyword evidence="3" id="KW-1185">Reference proteome</keyword>
<evidence type="ECO:0008006" key="5">
    <source>
        <dbReference type="Google" id="ProtNLM"/>
    </source>
</evidence>